<evidence type="ECO:0000313" key="2">
    <source>
        <dbReference type="EMBL" id="GGY89194.1"/>
    </source>
</evidence>
<organism evidence="2 3">
    <name type="scientific">Streptomyces poonensis</name>
    <dbReference type="NCBI Taxonomy" id="68255"/>
    <lineage>
        <taxon>Bacteria</taxon>
        <taxon>Bacillati</taxon>
        <taxon>Actinomycetota</taxon>
        <taxon>Actinomycetes</taxon>
        <taxon>Kitasatosporales</taxon>
        <taxon>Streptomycetaceae</taxon>
        <taxon>Streptomyces</taxon>
    </lineage>
</organism>
<accession>A0A918P7Y8</accession>
<comment type="caution">
    <text evidence="2">The sequence shown here is derived from an EMBL/GenBank/DDBJ whole genome shotgun (WGS) entry which is preliminary data.</text>
</comment>
<evidence type="ECO:0000313" key="3">
    <source>
        <dbReference type="Proteomes" id="UP000622166"/>
    </source>
</evidence>
<name>A0A918P7Y8_9ACTN</name>
<evidence type="ECO:0000256" key="1">
    <source>
        <dbReference type="SAM" id="MobiDB-lite"/>
    </source>
</evidence>
<dbReference type="Proteomes" id="UP000622166">
    <property type="component" value="Unassembled WGS sequence"/>
</dbReference>
<keyword evidence="3" id="KW-1185">Reference proteome</keyword>
<feature type="compositionally biased region" description="Basic and acidic residues" evidence="1">
    <location>
        <begin position="56"/>
        <end position="67"/>
    </location>
</feature>
<reference evidence="2" key="2">
    <citation type="submission" date="2020-09" db="EMBL/GenBank/DDBJ databases">
        <authorList>
            <person name="Sun Q."/>
            <person name="Ohkuma M."/>
        </authorList>
    </citation>
    <scope>NUCLEOTIDE SEQUENCE</scope>
    <source>
        <strain evidence="2">JCM 4815</strain>
    </source>
</reference>
<dbReference type="AlphaFoldDB" id="A0A918P7Y8"/>
<dbReference type="EMBL" id="BMVW01000001">
    <property type="protein sequence ID" value="GGY89194.1"/>
    <property type="molecule type" value="Genomic_DNA"/>
</dbReference>
<protein>
    <submittedName>
        <fullName evidence="2">Uncharacterized protein</fullName>
    </submittedName>
</protein>
<reference evidence="2" key="1">
    <citation type="journal article" date="2014" name="Int. J. Syst. Evol. Microbiol.">
        <title>Complete genome sequence of Corynebacterium casei LMG S-19264T (=DSM 44701T), isolated from a smear-ripened cheese.</title>
        <authorList>
            <consortium name="US DOE Joint Genome Institute (JGI-PGF)"/>
            <person name="Walter F."/>
            <person name="Albersmeier A."/>
            <person name="Kalinowski J."/>
            <person name="Ruckert C."/>
        </authorList>
    </citation>
    <scope>NUCLEOTIDE SEQUENCE</scope>
    <source>
        <strain evidence="2">JCM 4815</strain>
    </source>
</reference>
<proteinExistence type="predicted"/>
<sequence length="67" mass="6877">MIKTYPNVLGAGVPMFGSGFALHEFTLGEVRTFGNGRSCGRTAGGADAVGEVGGVRPREGAPDRVPQ</sequence>
<feature type="region of interest" description="Disordered" evidence="1">
    <location>
        <begin position="42"/>
        <end position="67"/>
    </location>
</feature>
<gene>
    <name evidence="2" type="ORF">GCM10010365_04160</name>
</gene>